<dbReference type="AlphaFoldDB" id="A0A835Y3Z2"/>
<dbReference type="PANTHER" id="PTHR12393:SF6">
    <property type="entry name" value="SPHINGOMYELIN PHOSPHODIESTERASE 2"/>
    <property type="match status" value="1"/>
</dbReference>
<evidence type="ECO:0000256" key="2">
    <source>
        <dbReference type="SAM" id="MobiDB-lite"/>
    </source>
</evidence>
<dbReference type="PANTHER" id="PTHR12393">
    <property type="entry name" value="SPHINGOMYELIN PHOSPHODIESTERASE RELATED"/>
    <property type="match status" value="1"/>
</dbReference>
<keyword evidence="1" id="KW-0040">ANK repeat</keyword>
<name>A0A835Y3Z2_9CHLO</name>
<sequence>MRTPDPPAVACVPGAPDPPNSTLTQRRLWLCAVACGNDVDQLQHAVAAAGCTLTRGILETSAEAGALTCCVWLTDPARELPPPVPWQLLLSLAAVGGREEVCVWCIQQCGTPWTPYILADAARGGHVELLECLLARYLESAASDSSEQAPPPWDRILEAAASGCDLPALQRLWRLHGEGVFAPADPFAWEGPLAAALAAPTADWAEKVAWLMEQCEGFMPPPLAFVRAARLPHAVERFDWLLARGVQPTAEGVHPLRVAIEQGDESAVRWLLDHGCRTGPYDASAVQIAAERGHVAVLKALATAGCLGPAACAASSAPGESASPATALGEATVSASASPQEDGTAAGGGADTVHALVGPELALAAARGGSLEVLTWLVQAFGKEALGGLTPELFCAAAASGSVEVMAWLAEHMGRTWRDERAWFAAAASGCEAALGWLADRGCPRPADGRPYVEAAHQGDLRTLAVLRHRIGLPFGDGDRANLVPNPGPNLVPNPGPNPGPVPSSTPASTREGGHEACGDGGRDACGATFAAAVCEESEPLGQGPAWRGAGAGSGWEREQSAPPAALRWLLDAGCPVDWTRAEAAARMMYRAADKQRVVEWLEKERRERVEAGKRAQGGGGGG</sequence>
<dbReference type="GO" id="GO:0046513">
    <property type="term" value="P:ceramide biosynthetic process"/>
    <property type="evidence" value="ECO:0007669"/>
    <property type="project" value="TreeGrafter"/>
</dbReference>
<dbReference type="EMBL" id="JAEHOE010000047">
    <property type="protein sequence ID" value="KAG2492095.1"/>
    <property type="molecule type" value="Genomic_DNA"/>
</dbReference>
<dbReference type="InterPro" id="IPR036770">
    <property type="entry name" value="Ankyrin_rpt-contain_sf"/>
</dbReference>
<dbReference type="SUPFAM" id="SSF48403">
    <property type="entry name" value="Ankyrin repeat"/>
    <property type="match status" value="2"/>
</dbReference>
<gene>
    <name evidence="3" type="ORF">HYH03_009588</name>
</gene>
<dbReference type="GO" id="GO:0004620">
    <property type="term" value="F:phospholipase activity"/>
    <property type="evidence" value="ECO:0007669"/>
    <property type="project" value="TreeGrafter"/>
</dbReference>
<feature type="compositionally biased region" description="Pro residues" evidence="2">
    <location>
        <begin position="486"/>
        <end position="504"/>
    </location>
</feature>
<feature type="region of interest" description="Disordered" evidence="2">
    <location>
        <begin position="323"/>
        <end position="351"/>
    </location>
</feature>
<dbReference type="InterPro" id="IPR002110">
    <property type="entry name" value="Ankyrin_rpt"/>
</dbReference>
<feature type="repeat" description="ANK" evidence="1">
    <location>
        <begin position="251"/>
        <end position="283"/>
    </location>
</feature>
<evidence type="ECO:0008006" key="5">
    <source>
        <dbReference type="Google" id="ProtNLM"/>
    </source>
</evidence>
<dbReference type="GO" id="GO:0071944">
    <property type="term" value="C:cell periphery"/>
    <property type="evidence" value="ECO:0007669"/>
    <property type="project" value="TreeGrafter"/>
</dbReference>
<dbReference type="OrthoDB" id="546672at2759"/>
<dbReference type="Pfam" id="PF12796">
    <property type="entry name" value="Ank_2"/>
    <property type="match status" value="1"/>
</dbReference>
<dbReference type="Gene3D" id="1.25.40.20">
    <property type="entry name" value="Ankyrin repeat-containing domain"/>
    <property type="match status" value="1"/>
</dbReference>
<dbReference type="GO" id="GO:0005783">
    <property type="term" value="C:endoplasmic reticulum"/>
    <property type="evidence" value="ECO:0007669"/>
    <property type="project" value="TreeGrafter"/>
</dbReference>
<keyword evidence="4" id="KW-1185">Reference proteome</keyword>
<protein>
    <recommendedName>
        <fullName evidence="5">Ankyrin repeat domain-containing protein</fullName>
    </recommendedName>
</protein>
<proteinExistence type="predicted"/>
<feature type="region of interest" description="Disordered" evidence="2">
    <location>
        <begin position="478"/>
        <end position="520"/>
    </location>
</feature>
<organism evidence="3 4">
    <name type="scientific">Edaphochlamys debaryana</name>
    <dbReference type="NCBI Taxonomy" id="47281"/>
    <lineage>
        <taxon>Eukaryota</taxon>
        <taxon>Viridiplantae</taxon>
        <taxon>Chlorophyta</taxon>
        <taxon>core chlorophytes</taxon>
        <taxon>Chlorophyceae</taxon>
        <taxon>CS clade</taxon>
        <taxon>Chlamydomonadales</taxon>
        <taxon>Chlamydomonadales incertae sedis</taxon>
        <taxon>Edaphochlamys</taxon>
    </lineage>
</organism>
<evidence type="ECO:0000313" key="3">
    <source>
        <dbReference type="EMBL" id="KAG2492095.1"/>
    </source>
</evidence>
<evidence type="ECO:0000256" key="1">
    <source>
        <dbReference type="PROSITE-ProRule" id="PRU00023"/>
    </source>
</evidence>
<evidence type="ECO:0000313" key="4">
    <source>
        <dbReference type="Proteomes" id="UP000612055"/>
    </source>
</evidence>
<dbReference type="GO" id="GO:0016020">
    <property type="term" value="C:membrane"/>
    <property type="evidence" value="ECO:0007669"/>
    <property type="project" value="TreeGrafter"/>
</dbReference>
<dbReference type="GO" id="GO:0030149">
    <property type="term" value="P:sphingolipid catabolic process"/>
    <property type="evidence" value="ECO:0007669"/>
    <property type="project" value="TreeGrafter"/>
</dbReference>
<reference evidence="3" key="1">
    <citation type="journal article" date="2020" name="bioRxiv">
        <title>Comparative genomics of Chlamydomonas.</title>
        <authorList>
            <person name="Craig R.J."/>
            <person name="Hasan A.R."/>
            <person name="Ness R.W."/>
            <person name="Keightley P.D."/>
        </authorList>
    </citation>
    <scope>NUCLEOTIDE SEQUENCE</scope>
    <source>
        <strain evidence="3">CCAP 11/70</strain>
    </source>
</reference>
<comment type="caution">
    <text evidence="3">The sequence shown here is derived from an EMBL/GenBank/DDBJ whole genome shotgun (WGS) entry which is preliminary data.</text>
</comment>
<accession>A0A835Y3Z2</accession>
<dbReference type="PROSITE" id="PS50088">
    <property type="entry name" value="ANK_REPEAT"/>
    <property type="match status" value="1"/>
</dbReference>
<dbReference type="Proteomes" id="UP000612055">
    <property type="component" value="Unassembled WGS sequence"/>
</dbReference>